<dbReference type="RefSeq" id="XP_056513501.1">
    <property type="nucleotide sequence ID" value="XM_056652434.1"/>
</dbReference>
<dbReference type="PANTHER" id="PTHR46470">
    <property type="entry name" value="N-ACYLNEURAMINATE-9-PHOSPHATASE"/>
    <property type="match status" value="1"/>
</dbReference>
<dbReference type="GO" id="GO:0016791">
    <property type="term" value="F:phosphatase activity"/>
    <property type="evidence" value="ECO:0007669"/>
    <property type="project" value="TreeGrafter"/>
</dbReference>
<dbReference type="InterPro" id="IPR036412">
    <property type="entry name" value="HAD-like_sf"/>
</dbReference>
<dbReference type="SUPFAM" id="SSF56784">
    <property type="entry name" value="HAD-like"/>
    <property type="match status" value="1"/>
</dbReference>
<dbReference type="AlphaFoldDB" id="A0A9W9KFG3"/>
<dbReference type="GO" id="GO:0046872">
    <property type="term" value="F:metal ion binding"/>
    <property type="evidence" value="ECO:0007669"/>
    <property type="project" value="UniProtKB-KW"/>
</dbReference>
<dbReference type="SFLD" id="SFLDG01129">
    <property type="entry name" value="C1.5:_HAD__Beta-PGM__Phosphata"/>
    <property type="match status" value="1"/>
</dbReference>
<evidence type="ECO:0000256" key="3">
    <source>
        <dbReference type="ARBA" id="ARBA00022842"/>
    </source>
</evidence>
<keyword evidence="3" id="KW-0460">Magnesium</keyword>
<dbReference type="GeneID" id="81391602"/>
<evidence type="ECO:0000256" key="2">
    <source>
        <dbReference type="ARBA" id="ARBA00022801"/>
    </source>
</evidence>
<dbReference type="Proteomes" id="UP001141434">
    <property type="component" value="Unassembled WGS sequence"/>
</dbReference>
<dbReference type="InterPro" id="IPR023198">
    <property type="entry name" value="PGP-like_dom2"/>
</dbReference>
<proteinExistence type="predicted"/>
<dbReference type="Gene3D" id="1.10.150.240">
    <property type="entry name" value="Putative phosphatase, domain 2"/>
    <property type="match status" value="1"/>
</dbReference>
<dbReference type="Pfam" id="PF00702">
    <property type="entry name" value="Hydrolase"/>
    <property type="match status" value="1"/>
</dbReference>
<dbReference type="EMBL" id="JAPMSZ010000004">
    <property type="protein sequence ID" value="KAJ5104505.1"/>
    <property type="molecule type" value="Genomic_DNA"/>
</dbReference>
<keyword evidence="2" id="KW-0378">Hydrolase</keyword>
<keyword evidence="5" id="KW-1185">Reference proteome</keyword>
<dbReference type="CDD" id="cd01427">
    <property type="entry name" value="HAD_like"/>
    <property type="match status" value="1"/>
</dbReference>
<dbReference type="SFLD" id="SFLDS00003">
    <property type="entry name" value="Haloacid_Dehalogenase"/>
    <property type="match status" value="1"/>
</dbReference>
<protein>
    <recommendedName>
        <fullName evidence="6">HAD-like domain-containing protein</fullName>
    </recommendedName>
</protein>
<evidence type="ECO:0000256" key="1">
    <source>
        <dbReference type="ARBA" id="ARBA00022723"/>
    </source>
</evidence>
<name>A0A9W9KFG3_9EURO</name>
<keyword evidence="1" id="KW-0479">Metal-binding</keyword>
<reference evidence="4" key="1">
    <citation type="submission" date="2022-11" db="EMBL/GenBank/DDBJ databases">
        <authorList>
            <person name="Petersen C."/>
        </authorList>
    </citation>
    <scope>NUCLEOTIDE SEQUENCE</scope>
    <source>
        <strain evidence="4">IBT 34128</strain>
    </source>
</reference>
<dbReference type="Gene3D" id="3.40.50.1000">
    <property type="entry name" value="HAD superfamily/HAD-like"/>
    <property type="match status" value="1"/>
</dbReference>
<dbReference type="PANTHER" id="PTHR46470:SF2">
    <property type="entry name" value="GLYCERALDEHYDE 3-PHOSPHATE PHOSPHATASE"/>
    <property type="match status" value="1"/>
</dbReference>
<gene>
    <name evidence="4" type="ORF">NUU61_001852</name>
</gene>
<organism evidence="4 5">
    <name type="scientific">Penicillium alfredii</name>
    <dbReference type="NCBI Taxonomy" id="1506179"/>
    <lineage>
        <taxon>Eukaryota</taxon>
        <taxon>Fungi</taxon>
        <taxon>Dikarya</taxon>
        <taxon>Ascomycota</taxon>
        <taxon>Pezizomycotina</taxon>
        <taxon>Eurotiomycetes</taxon>
        <taxon>Eurotiomycetidae</taxon>
        <taxon>Eurotiales</taxon>
        <taxon>Aspergillaceae</taxon>
        <taxon>Penicillium</taxon>
    </lineage>
</organism>
<accession>A0A9W9KFG3</accession>
<evidence type="ECO:0000313" key="4">
    <source>
        <dbReference type="EMBL" id="KAJ5104505.1"/>
    </source>
</evidence>
<dbReference type="InterPro" id="IPR023214">
    <property type="entry name" value="HAD_sf"/>
</dbReference>
<evidence type="ECO:0008006" key="6">
    <source>
        <dbReference type="Google" id="ProtNLM"/>
    </source>
</evidence>
<sequence length="246" mass="27786">MADNSSLQSRWSTKKWFGFDLDNTLHTFRHASARASTSVFEAIRAEMGSRVKIASLRASYKEILRSGTAHAFTDGRSSAEYRRERFAQLLQTHQIAFDDAQMEHLLDIYRVSLQAHLTLKPGALDLLRVLRGLDKKVIVVTEGPADAQEWTVRELGLWPWIDVLVTTNEVGKAKVDGLFGVVLDKYHIKANEMVYFGDHALRDVQAAAAEGILAVLYDETQESQLDDLESLRVDSWVTVQNILVRE</sequence>
<comment type="caution">
    <text evidence="4">The sequence shown here is derived from an EMBL/GenBank/DDBJ whole genome shotgun (WGS) entry which is preliminary data.</text>
</comment>
<reference evidence="4" key="2">
    <citation type="journal article" date="2023" name="IMA Fungus">
        <title>Comparative genomic study of the Penicillium genus elucidates a diverse pangenome and 15 lateral gene transfer events.</title>
        <authorList>
            <person name="Petersen C."/>
            <person name="Sorensen T."/>
            <person name="Nielsen M.R."/>
            <person name="Sondergaard T.E."/>
            <person name="Sorensen J.L."/>
            <person name="Fitzpatrick D.A."/>
            <person name="Frisvad J.C."/>
            <person name="Nielsen K.L."/>
        </authorList>
    </citation>
    <scope>NUCLEOTIDE SEQUENCE</scope>
    <source>
        <strain evidence="4">IBT 34128</strain>
    </source>
</reference>
<dbReference type="OrthoDB" id="1694274at2759"/>
<dbReference type="InterPro" id="IPR051400">
    <property type="entry name" value="HAD-like_hydrolase"/>
</dbReference>
<evidence type="ECO:0000313" key="5">
    <source>
        <dbReference type="Proteomes" id="UP001141434"/>
    </source>
</evidence>